<evidence type="ECO:0000313" key="2">
    <source>
        <dbReference type="Proteomes" id="UP000310158"/>
    </source>
</evidence>
<proteinExistence type="predicted"/>
<accession>A0A4S4LYE3</accession>
<organism evidence="1 2">
    <name type="scientific">Bondarzewia mesenterica</name>
    <dbReference type="NCBI Taxonomy" id="1095465"/>
    <lineage>
        <taxon>Eukaryota</taxon>
        <taxon>Fungi</taxon>
        <taxon>Dikarya</taxon>
        <taxon>Basidiomycota</taxon>
        <taxon>Agaricomycotina</taxon>
        <taxon>Agaricomycetes</taxon>
        <taxon>Russulales</taxon>
        <taxon>Bondarzewiaceae</taxon>
        <taxon>Bondarzewia</taxon>
    </lineage>
</organism>
<sequence>MADGGAPALLRGSASFGFSTSPPVAPALAAAASTVFSDSTACPFSWVFSPRSTSAEGLGENPPKMLVRRFG</sequence>
<keyword evidence="2" id="KW-1185">Reference proteome</keyword>
<dbReference type="AlphaFoldDB" id="A0A4S4LYE3"/>
<name>A0A4S4LYE3_9AGAM</name>
<protein>
    <submittedName>
        <fullName evidence="1">Uncharacterized protein</fullName>
    </submittedName>
</protein>
<comment type="caution">
    <text evidence="1">The sequence shown here is derived from an EMBL/GenBank/DDBJ whole genome shotgun (WGS) entry which is preliminary data.</text>
</comment>
<gene>
    <name evidence="1" type="ORF">EW146_g5046</name>
</gene>
<dbReference type="EMBL" id="SGPL01000211">
    <property type="protein sequence ID" value="THH15420.1"/>
    <property type="molecule type" value="Genomic_DNA"/>
</dbReference>
<reference evidence="1 2" key="1">
    <citation type="submission" date="2019-02" db="EMBL/GenBank/DDBJ databases">
        <title>Genome sequencing of the rare red list fungi Bondarzewia mesenterica.</title>
        <authorList>
            <person name="Buettner E."/>
            <person name="Kellner H."/>
        </authorList>
    </citation>
    <scope>NUCLEOTIDE SEQUENCE [LARGE SCALE GENOMIC DNA]</scope>
    <source>
        <strain evidence="1 2">DSM 108281</strain>
    </source>
</reference>
<dbReference type="Proteomes" id="UP000310158">
    <property type="component" value="Unassembled WGS sequence"/>
</dbReference>
<evidence type="ECO:0000313" key="1">
    <source>
        <dbReference type="EMBL" id="THH15420.1"/>
    </source>
</evidence>